<dbReference type="Proteomes" id="UP000826271">
    <property type="component" value="Unassembled WGS sequence"/>
</dbReference>
<name>A0AAV6XC17_9LAMI</name>
<organism evidence="3 4">
    <name type="scientific">Buddleja alternifolia</name>
    <dbReference type="NCBI Taxonomy" id="168488"/>
    <lineage>
        <taxon>Eukaryota</taxon>
        <taxon>Viridiplantae</taxon>
        <taxon>Streptophyta</taxon>
        <taxon>Embryophyta</taxon>
        <taxon>Tracheophyta</taxon>
        <taxon>Spermatophyta</taxon>
        <taxon>Magnoliopsida</taxon>
        <taxon>eudicotyledons</taxon>
        <taxon>Gunneridae</taxon>
        <taxon>Pentapetalae</taxon>
        <taxon>asterids</taxon>
        <taxon>lamiids</taxon>
        <taxon>Lamiales</taxon>
        <taxon>Scrophulariaceae</taxon>
        <taxon>Buddlejeae</taxon>
        <taxon>Buddleja</taxon>
    </lineage>
</organism>
<dbReference type="PRINTS" id="PR00081">
    <property type="entry name" value="GDHRDH"/>
</dbReference>
<dbReference type="PANTHER" id="PTHR43180:SF45">
    <property type="entry name" value="SECOISOLARICIRESINOL DEHYDROGENASE-LIKE ISOFORM X1"/>
    <property type="match status" value="1"/>
</dbReference>
<dbReference type="EMBL" id="WHWC01000009">
    <property type="protein sequence ID" value="KAG8376710.1"/>
    <property type="molecule type" value="Genomic_DNA"/>
</dbReference>
<dbReference type="GO" id="GO:0016616">
    <property type="term" value="F:oxidoreductase activity, acting on the CH-OH group of donors, NAD or NADP as acceptor"/>
    <property type="evidence" value="ECO:0007669"/>
    <property type="project" value="UniProtKB-ARBA"/>
</dbReference>
<evidence type="ECO:0008006" key="5">
    <source>
        <dbReference type="Google" id="ProtNLM"/>
    </source>
</evidence>
<proteinExistence type="inferred from homology"/>
<dbReference type="InterPro" id="IPR036291">
    <property type="entry name" value="NAD(P)-bd_dom_sf"/>
</dbReference>
<evidence type="ECO:0000256" key="2">
    <source>
        <dbReference type="ARBA" id="ARBA00023002"/>
    </source>
</evidence>
<dbReference type="AlphaFoldDB" id="A0AAV6XC17"/>
<dbReference type="PANTHER" id="PTHR43180">
    <property type="entry name" value="3-OXOACYL-(ACYL-CARRIER-PROTEIN) REDUCTASE (AFU_ORTHOLOGUE AFUA_6G11210)"/>
    <property type="match status" value="1"/>
</dbReference>
<dbReference type="NCBIfam" id="NF005559">
    <property type="entry name" value="PRK07231.1"/>
    <property type="match status" value="1"/>
</dbReference>
<evidence type="ECO:0000313" key="4">
    <source>
        <dbReference type="Proteomes" id="UP000826271"/>
    </source>
</evidence>
<comment type="caution">
    <text evidence="3">The sequence shown here is derived from an EMBL/GenBank/DDBJ whole genome shotgun (WGS) entry which is preliminary data.</text>
</comment>
<dbReference type="Pfam" id="PF13561">
    <property type="entry name" value="adh_short_C2"/>
    <property type="match status" value="1"/>
</dbReference>
<sequence>MSASSLATPTANKLQGKVALITGGASGIGEASVKLFTRYGAKVVIADVQDDLGQALCKELGSSATVSYVHCDVTKESDVKNAVDFSVSEYGQLDIMFCNAGISPSLLHTSIFDIEKSHLEKIFDVNVCGAFLGAKHAARVMIPAKAGSIIFTASVAAVIGVEGPLAYTCSKHAVVGMTNHLCMDLGKHGIRVNCISPFLVQTPMMDSAMGSVVDRKQAAEWLSAAANLKGVALEADDVAEAAAFLGSDESKYVSGLNLVVDGGYSRVNPIITTVMKGSYN</sequence>
<dbReference type="Gene3D" id="3.40.50.720">
    <property type="entry name" value="NAD(P)-binding Rossmann-like Domain"/>
    <property type="match status" value="1"/>
</dbReference>
<keyword evidence="2" id="KW-0560">Oxidoreductase</keyword>
<dbReference type="SUPFAM" id="SSF51735">
    <property type="entry name" value="NAD(P)-binding Rossmann-fold domains"/>
    <property type="match status" value="1"/>
</dbReference>
<dbReference type="InterPro" id="IPR002347">
    <property type="entry name" value="SDR_fam"/>
</dbReference>
<dbReference type="PRINTS" id="PR00080">
    <property type="entry name" value="SDRFAMILY"/>
</dbReference>
<keyword evidence="4" id="KW-1185">Reference proteome</keyword>
<evidence type="ECO:0000313" key="3">
    <source>
        <dbReference type="EMBL" id="KAG8376710.1"/>
    </source>
</evidence>
<gene>
    <name evidence="3" type="ORF">BUALT_Bualt09G0092200</name>
</gene>
<reference evidence="3" key="1">
    <citation type="submission" date="2019-10" db="EMBL/GenBank/DDBJ databases">
        <authorList>
            <person name="Zhang R."/>
            <person name="Pan Y."/>
            <person name="Wang J."/>
            <person name="Ma R."/>
            <person name="Yu S."/>
        </authorList>
    </citation>
    <scope>NUCLEOTIDE SEQUENCE</scope>
    <source>
        <strain evidence="3">LA-IB0</strain>
        <tissue evidence="3">Leaf</tissue>
    </source>
</reference>
<accession>A0AAV6XC17</accession>
<comment type="similarity">
    <text evidence="1">Belongs to the short-chain dehydrogenases/reductases (SDR) family.</text>
</comment>
<dbReference type="FunFam" id="3.40.50.720:FF:000084">
    <property type="entry name" value="Short-chain dehydrogenase reductase"/>
    <property type="match status" value="1"/>
</dbReference>
<protein>
    <recommendedName>
        <fullName evidence="5">Secoisolariciresinol dehydrogenase</fullName>
    </recommendedName>
</protein>
<evidence type="ECO:0000256" key="1">
    <source>
        <dbReference type="ARBA" id="ARBA00006484"/>
    </source>
</evidence>